<comment type="caution">
    <text evidence="1">The sequence shown here is derived from an EMBL/GenBank/DDBJ whole genome shotgun (WGS) entry which is preliminary data.</text>
</comment>
<gene>
    <name evidence="1" type="ORF">Gotri_015124</name>
</gene>
<keyword evidence="2" id="KW-1185">Reference proteome</keyword>
<sequence>MDGLLGELVSLGENTMNVNCFGKMTMLVSIKQPEQIDELIFLEVGEVRFSVKVKEIGLSKSFNNISGKIG</sequence>
<protein>
    <submittedName>
        <fullName evidence="1">Uncharacterized protein</fullName>
    </submittedName>
</protein>
<dbReference type="EMBL" id="JABEZW010000005">
    <property type="protein sequence ID" value="MBA0766034.1"/>
    <property type="molecule type" value="Genomic_DNA"/>
</dbReference>
<dbReference type="AlphaFoldDB" id="A0A7J9DZV6"/>
<accession>A0A7J9DZV6</accession>
<organism evidence="1 2">
    <name type="scientific">Gossypium trilobum</name>
    <dbReference type="NCBI Taxonomy" id="34281"/>
    <lineage>
        <taxon>Eukaryota</taxon>
        <taxon>Viridiplantae</taxon>
        <taxon>Streptophyta</taxon>
        <taxon>Embryophyta</taxon>
        <taxon>Tracheophyta</taxon>
        <taxon>Spermatophyta</taxon>
        <taxon>Magnoliopsida</taxon>
        <taxon>eudicotyledons</taxon>
        <taxon>Gunneridae</taxon>
        <taxon>Pentapetalae</taxon>
        <taxon>rosids</taxon>
        <taxon>malvids</taxon>
        <taxon>Malvales</taxon>
        <taxon>Malvaceae</taxon>
        <taxon>Malvoideae</taxon>
        <taxon>Gossypium</taxon>
    </lineage>
</organism>
<dbReference type="Proteomes" id="UP000593568">
    <property type="component" value="Unassembled WGS sequence"/>
</dbReference>
<reference evidence="1 2" key="1">
    <citation type="journal article" date="2019" name="Genome Biol. Evol.">
        <title>Insights into the evolution of the New World diploid cottons (Gossypium, subgenus Houzingenia) based on genome sequencing.</title>
        <authorList>
            <person name="Grover C.E."/>
            <person name="Arick M.A. 2nd"/>
            <person name="Thrash A."/>
            <person name="Conover J.L."/>
            <person name="Sanders W.S."/>
            <person name="Peterson D.G."/>
            <person name="Frelichowski J.E."/>
            <person name="Scheffler J.A."/>
            <person name="Scheffler B.E."/>
            <person name="Wendel J.F."/>
        </authorList>
    </citation>
    <scope>NUCLEOTIDE SEQUENCE [LARGE SCALE GENOMIC DNA]</scope>
    <source>
        <strain evidence="1">8</strain>
        <tissue evidence="1">Leaf</tissue>
    </source>
</reference>
<evidence type="ECO:0000313" key="1">
    <source>
        <dbReference type="EMBL" id="MBA0766034.1"/>
    </source>
</evidence>
<proteinExistence type="predicted"/>
<evidence type="ECO:0000313" key="2">
    <source>
        <dbReference type="Proteomes" id="UP000593568"/>
    </source>
</evidence>
<name>A0A7J9DZV6_9ROSI</name>